<protein>
    <recommendedName>
        <fullName evidence="5">Secreted protein</fullName>
    </recommendedName>
</protein>
<feature type="region of interest" description="Disordered" evidence="1">
    <location>
        <begin position="23"/>
        <end position="94"/>
    </location>
</feature>
<evidence type="ECO:0000313" key="3">
    <source>
        <dbReference type="EMBL" id="MFJ5447141.1"/>
    </source>
</evidence>
<dbReference type="Proteomes" id="UP001617669">
    <property type="component" value="Unassembled WGS sequence"/>
</dbReference>
<accession>A0ABW8GP05</accession>
<evidence type="ECO:0008006" key="5">
    <source>
        <dbReference type="Google" id="ProtNLM"/>
    </source>
</evidence>
<evidence type="ECO:0000313" key="4">
    <source>
        <dbReference type="Proteomes" id="UP001617669"/>
    </source>
</evidence>
<keyword evidence="4" id="KW-1185">Reference proteome</keyword>
<feature type="signal peptide" evidence="2">
    <location>
        <begin position="1"/>
        <end position="22"/>
    </location>
</feature>
<name>A0ABW8GP05_9PROT</name>
<feature type="compositionally biased region" description="Polar residues" evidence="1">
    <location>
        <begin position="77"/>
        <end position="88"/>
    </location>
</feature>
<feature type="chain" id="PRO_5046324118" description="Secreted protein" evidence="2">
    <location>
        <begin position="23"/>
        <end position="94"/>
    </location>
</feature>
<dbReference type="RefSeq" id="WP_400883684.1">
    <property type="nucleotide sequence ID" value="NZ_JBIWXY010000003.1"/>
</dbReference>
<dbReference type="EMBL" id="JBIWXY010000003">
    <property type="protein sequence ID" value="MFJ5447141.1"/>
    <property type="molecule type" value="Genomic_DNA"/>
</dbReference>
<gene>
    <name evidence="3" type="ORF">ACIKP9_12940</name>
</gene>
<reference evidence="3 4" key="1">
    <citation type="submission" date="2024-11" db="EMBL/GenBank/DDBJ databases">
        <authorList>
            <person name="Kaparullina E.N."/>
            <person name="Delegan Y.A."/>
            <person name="Doronina N.V."/>
        </authorList>
    </citation>
    <scope>NUCLEOTIDE SEQUENCE [LARGE SCALE GENOMIC DNA]</scope>
    <source>
        <strain evidence="3 4">7sh_L</strain>
    </source>
</reference>
<evidence type="ECO:0000256" key="1">
    <source>
        <dbReference type="SAM" id="MobiDB-lite"/>
    </source>
</evidence>
<sequence length="94" mass="10318">MKIFNSAIVSAFLVIFMPNAHADNAVDMPPAHKQKHNVPDTTEHGNYLEPQDQSTSGGEQMKDGAVPGNAKEKSQRFKQQPEQGGTDVQQKKSK</sequence>
<evidence type="ECO:0000256" key="2">
    <source>
        <dbReference type="SAM" id="SignalP"/>
    </source>
</evidence>
<keyword evidence="2" id="KW-0732">Signal</keyword>
<organism evidence="3 4">
    <name type="scientific">Methylobacillus methanolivorans</name>
    <dbReference type="NCBI Taxonomy" id="1848927"/>
    <lineage>
        <taxon>Bacteria</taxon>
        <taxon>Pseudomonadati</taxon>
        <taxon>Pseudomonadota</taxon>
        <taxon>Betaproteobacteria</taxon>
        <taxon>Nitrosomonadales</taxon>
        <taxon>Methylophilaceae</taxon>
        <taxon>Methylobacillus</taxon>
    </lineage>
</organism>
<comment type="caution">
    <text evidence="3">The sequence shown here is derived from an EMBL/GenBank/DDBJ whole genome shotgun (WGS) entry which is preliminary data.</text>
</comment>
<proteinExistence type="predicted"/>